<evidence type="ECO:0000313" key="1">
    <source>
        <dbReference type="EMBL" id="SVD51276.1"/>
    </source>
</evidence>
<proteinExistence type="predicted"/>
<dbReference type="EMBL" id="UINC01155431">
    <property type="protein sequence ID" value="SVD51276.1"/>
    <property type="molecule type" value="Genomic_DNA"/>
</dbReference>
<dbReference type="AlphaFoldDB" id="A0A382VXE6"/>
<organism evidence="1">
    <name type="scientific">marine metagenome</name>
    <dbReference type="NCBI Taxonomy" id="408172"/>
    <lineage>
        <taxon>unclassified sequences</taxon>
        <taxon>metagenomes</taxon>
        <taxon>ecological metagenomes</taxon>
    </lineage>
</organism>
<name>A0A382VXE6_9ZZZZ</name>
<reference evidence="1" key="1">
    <citation type="submission" date="2018-05" db="EMBL/GenBank/DDBJ databases">
        <authorList>
            <person name="Lanie J.A."/>
            <person name="Ng W.-L."/>
            <person name="Kazmierczak K.M."/>
            <person name="Andrzejewski T.M."/>
            <person name="Davidsen T.M."/>
            <person name="Wayne K.J."/>
            <person name="Tettelin H."/>
            <person name="Glass J.I."/>
            <person name="Rusch D."/>
            <person name="Podicherti R."/>
            <person name="Tsui H.-C.T."/>
            <person name="Winkler M.E."/>
        </authorList>
    </citation>
    <scope>NUCLEOTIDE SEQUENCE</scope>
</reference>
<protein>
    <submittedName>
        <fullName evidence="1">Uncharacterized protein</fullName>
    </submittedName>
</protein>
<accession>A0A382VXE6</accession>
<gene>
    <name evidence="1" type="ORF">METZ01_LOCUS404130</name>
</gene>
<sequence>MINEVTKDPRHAAISPNLPVETKHPQILYQKAVGNLLLYSFSNQK</sequence>